<dbReference type="EMBL" id="JAKJXP020000086">
    <property type="protein sequence ID" value="KAK7747818.1"/>
    <property type="molecule type" value="Genomic_DNA"/>
</dbReference>
<evidence type="ECO:0000313" key="4">
    <source>
        <dbReference type="Proteomes" id="UP001320420"/>
    </source>
</evidence>
<dbReference type="InterPro" id="IPR021331">
    <property type="entry name" value="Hva1_TUDOR"/>
</dbReference>
<feature type="region of interest" description="Disordered" evidence="1">
    <location>
        <begin position="1"/>
        <end position="28"/>
    </location>
</feature>
<evidence type="ECO:0000313" key="3">
    <source>
        <dbReference type="EMBL" id="KAK7747818.1"/>
    </source>
</evidence>
<sequence>MTKKEPEKGDKVSWKWGSGRPGGTVAETKQEGEIAIETKRGNTVKKNAEPGNPAVHIERSGNDVVKRASELTVEQKGSGNK</sequence>
<dbReference type="Pfam" id="PF11160">
    <property type="entry name" value="Hva1_TUDOR"/>
    <property type="match status" value="1"/>
</dbReference>
<gene>
    <name evidence="3" type="ORF">SLS62_008854</name>
</gene>
<keyword evidence="4" id="KW-1185">Reference proteome</keyword>
<accession>A0AAN9USB1</accession>
<reference evidence="3 4" key="1">
    <citation type="submission" date="2024-02" db="EMBL/GenBank/DDBJ databases">
        <title>De novo assembly and annotation of 12 fungi associated with fruit tree decline syndrome in Ontario, Canada.</title>
        <authorList>
            <person name="Sulman M."/>
            <person name="Ellouze W."/>
            <person name="Ilyukhin E."/>
        </authorList>
    </citation>
    <scope>NUCLEOTIDE SEQUENCE [LARGE SCALE GENOMIC DNA]</scope>
    <source>
        <strain evidence="3 4">M11/M66-122</strain>
    </source>
</reference>
<feature type="compositionally biased region" description="Basic and acidic residues" evidence="1">
    <location>
        <begin position="1"/>
        <end position="13"/>
    </location>
</feature>
<comment type="caution">
    <text evidence="3">The sequence shown here is derived from an EMBL/GenBank/DDBJ whole genome shotgun (WGS) entry which is preliminary data.</text>
</comment>
<name>A0AAN9USB1_9PEZI</name>
<organism evidence="3 4">
    <name type="scientific">Diatrype stigma</name>
    <dbReference type="NCBI Taxonomy" id="117547"/>
    <lineage>
        <taxon>Eukaryota</taxon>
        <taxon>Fungi</taxon>
        <taxon>Dikarya</taxon>
        <taxon>Ascomycota</taxon>
        <taxon>Pezizomycotina</taxon>
        <taxon>Sordariomycetes</taxon>
        <taxon>Xylariomycetidae</taxon>
        <taxon>Xylariales</taxon>
        <taxon>Diatrypaceae</taxon>
        <taxon>Diatrype</taxon>
    </lineage>
</organism>
<protein>
    <recommendedName>
        <fullName evidence="2">Hypervirulence associated protein TUDOR domain-containing protein</fullName>
    </recommendedName>
</protein>
<proteinExistence type="predicted"/>
<dbReference type="Proteomes" id="UP001320420">
    <property type="component" value="Unassembled WGS sequence"/>
</dbReference>
<evidence type="ECO:0000259" key="2">
    <source>
        <dbReference type="Pfam" id="PF11160"/>
    </source>
</evidence>
<evidence type="ECO:0000256" key="1">
    <source>
        <dbReference type="SAM" id="MobiDB-lite"/>
    </source>
</evidence>
<dbReference type="AlphaFoldDB" id="A0AAN9USB1"/>
<feature type="domain" description="Hypervirulence associated protein TUDOR" evidence="2">
    <location>
        <begin position="9"/>
        <end position="71"/>
    </location>
</feature>